<evidence type="ECO:0000313" key="22">
    <source>
        <dbReference type="EMBL" id="AFU25604.1"/>
    </source>
</evidence>
<evidence type="ECO:0000313" key="23">
    <source>
        <dbReference type="Proteomes" id="UP000173655"/>
    </source>
</evidence>
<keyword evidence="8" id="KW-0597">Phosphoprotein</keyword>
<keyword evidence="14" id="KW-1133">Transmembrane helix</keyword>
<dbReference type="GO" id="GO:0044200">
    <property type="term" value="C:host cell nuclear membrane"/>
    <property type="evidence" value="ECO:0007669"/>
    <property type="project" value="UniProtKB-SubCell"/>
</dbReference>
<keyword evidence="10" id="KW-0945">Host-virus interaction</keyword>
<dbReference type="InterPro" id="IPR002643">
    <property type="entry name" value="Polyoma_agno"/>
</dbReference>
<evidence type="ECO:0000256" key="2">
    <source>
        <dbReference type="ARBA" id="ARBA00004118"/>
    </source>
</evidence>
<keyword evidence="19" id="KW-1035">Host cytoplasm</keyword>
<dbReference type="GeneID" id="22521037"/>
<keyword evidence="7" id="KW-1032">Host cell membrane</keyword>
<evidence type="ECO:0000256" key="12">
    <source>
        <dbReference type="ARBA" id="ARBA00022870"/>
    </source>
</evidence>
<keyword evidence="12" id="KW-1043">Host membrane</keyword>
<evidence type="ECO:0000256" key="19">
    <source>
        <dbReference type="ARBA" id="ARBA00023200"/>
    </source>
</evidence>
<accession>K7QLH3</accession>
<evidence type="ECO:0000256" key="15">
    <source>
        <dbReference type="ARBA" id="ARBA00023039"/>
    </source>
</evidence>
<comment type="subcellular location">
    <subcellularLocation>
        <location evidence="4">Host cell membrane</location>
        <topology evidence="4">Single-pass type II membrane protein</topology>
    </subcellularLocation>
    <subcellularLocation>
        <location evidence="3">Host cytoplasm</location>
    </subcellularLocation>
    <subcellularLocation>
        <location evidence="1">Host nucleus membrane</location>
        <topology evidence="1">Single-pass type II membrane protein</topology>
    </subcellularLocation>
    <subcellularLocation>
        <location evidence="2">Host rough endoplasmic reticulum membrane</location>
        <topology evidence="2">Single-pass type II membrane protein</topology>
    </subcellularLocation>
</comment>
<evidence type="ECO:0000256" key="11">
    <source>
        <dbReference type="ARBA" id="ARBA00022692"/>
    </source>
</evidence>
<evidence type="ECO:0000256" key="8">
    <source>
        <dbReference type="ARBA" id="ARBA00022553"/>
    </source>
</evidence>
<keyword evidence="16" id="KW-0406">Ion transport</keyword>
<dbReference type="GO" id="GO:0044169">
    <property type="term" value="C:host cell rough endoplasmic reticulum membrane"/>
    <property type="evidence" value="ECO:0007669"/>
    <property type="project" value="UniProtKB-SubCell"/>
</dbReference>
<evidence type="ECO:0000256" key="20">
    <source>
        <dbReference type="ARBA" id="ARBA00023303"/>
    </source>
</evidence>
<keyword evidence="17" id="KW-0472">Membrane</keyword>
<keyword evidence="20" id="KW-0407">Ion channel</keyword>
<name>K7QLH3_9POLY</name>
<dbReference type="Proteomes" id="UP000173655">
    <property type="component" value="Segment"/>
</dbReference>
<comment type="function">
    <text evidence="21">Alters the structure of the nuclear envelope by interacting with host CBX5 and disrupting CBX5 association with LBR. Involved in the perinuclear-nuclear localization of the capsid protein VP1 during virion assembly and maturation. Plays an important role in the release of progeny virions from infected cells and in viral propagation, probably by acting as a viral ionic channel in the host plasma membrane. Allows influx of extracellular calcium ions in the host cell. May contribute to viral genome transcription and translation of viral late proteins.</text>
</comment>
<dbReference type="KEGG" id="vg:22521037"/>
<evidence type="ECO:0000256" key="21">
    <source>
        <dbReference type="ARBA" id="ARBA00024711"/>
    </source>
</evidence>
<dbReference type="Pfam" id="PF01736">
    <property type="entry name" value="Polyoma_agno"/>
    <property type="match status" value="1"/>
</dbReference>
<keyword evidence="18" id="KW-1038">Host endoplasmic reticulum</keyword>
<reference evidence="22 23" key="1">
    <citation type="journal article" date="2013" name="PLoS Pathog.">
        <title>Novel Polyomaviruses of Nonhuman Primates: Genetic and Serological Predictors for the Existence of Multiple Unknown Polyomaviruses within the Human Population.</title>
        <authorList>
            <person name="Scuda N."/>
            <person name="Madinda N.F."/>
            <person name="Akoua-Koffi C."/>
            <person name="Adjogoua E.V."/>
            <person name="Wevers D."/>
            <person name="Hofmann J."/>
            <person name="Cameron K.N."/>
            <person name="Leendertz S.A."/>
            <person name="Couacy-Hymann E."/>
            <person name="Robbins M."/>
            <person name="Boesch C."/>
            <person name="Jarvis M.A."/>
            <person name="Moens U."/>
            <person name="Mugisha L."/>
            <person name="Calvignac-Spencer S."/>
            <person name="Leendertz F.H."/>
            <person name="Ehlers B."/>
        </authorList>
    </citation>
    <scope>NUCLEOTIDE SEQUENCE [LARGE SCALE GENOMIC DNA]</scope>
    <source>
        <strain evidence="22">4077</strain>
    </source>
</reference>
<sequence>MVLRQLSRQASVKVGKTWTGTKRRAQRILIFLLELLLEFCRGEDSIDGKKKKDSLTDTTELLSETEKKES</sequence>
<keyword evidence="6" id="KW-0813">Transport</keyword>
<dbReference type="RefSeq" id="YP_009111341.1">
    <property type="nucleotide sequence ID" value="NC_025892.1"/>
</dbReference>
<keyword evidence="15" id="KW-1182">Viral ion channel</keyword>
<dbReference type="GO" id="GO:0015267">
    <property type="term" value="F:channel activity"/>
    <property type="evidence" value="ECO:0007669"/>
    <property type="project" value="UniProtKB-KW"/>
</dbReference>
<evidence type="ECO:0000256" key="7">
    <source>
        <dbReference type="ARBA" id="ARBA00022511"/>
    </source>
</evidence>
<evidence type="ECO:0000256" key="1">
    <source>
        <dbReference type="ARBA" id="ARBA00004108"/>
    </source>
</evidence>
<keyword evidence="9" id="KW-1048">Host nucleus</keyword>
<keyword evidence="23" id="KW-1185">Reference proteome</keyword>
<evidence type="ECO:0000256" key="18">
    <source>
        <dbReference type="ARBA" id="ARBA00023184"/>
    </source>
</evidence>
<evidence type="ECO:0000256" key="13">
    <source>
        <dbReference type="ARBA" id="ARBA00022968"/>
    </source>
</evidence>
<evidence type="ECO:0000256" key="14">
    <source>
        <dbReference type="ARBA" id="ARBA00022989"/>
    </source>
</evidence>
<evidence type="ECO:0000256" key="3">
    <source>
        <dbReference type="ARBA" id="ARBA00004192"/>
    </source>
</evidence>
<evidence type="ECO:0000256" key="6">
    <source>
        <dbReference type="ARBA" id="ARBA00022448"/>
    </source>
</evidence>
<keyword evidence="13" id="KW-0735">Signal-anchor</keyword>
<dbReference type="EMBL" id="JX159985">
    <property type="protein sequence ID" value="AFU25604.1"/>
    <property type="molecule type" value="Genomic_DNA"/>
</dbReference>
<evidence type="ECO:0000256" key="16">
    <source>
        <dbReference type="ARBA" id="ARBA00023065"/>
    </source>
</evidence>
<evidence type="ECO:0000256" key="4">
    <source>
        <dbReference type="ARBA" id="ARBA00004336"/>
    </source>
</evidence>
<keyword evidence="11" id="KW-0812">Transmembrane</keyword>
<organism evidence="22 23">
    <name type="scientific">Betapolyomavirus cercopitheci</name>
    <dbReference type="NCBI Taxonomy" id="1236395"/>
    <lineage>
        <taxon>Viruses</taxon>
        <taxon>Monodnaviria</taxon>
        <taxon>Shotokuvirae</taxon>
        <taxon>Cossaviricota</taxon>
        <taxon>Papovaviricetes</taxon>
        <taxon>Sepolyvirales</taxon>
        <taxon>Polyomaviridae</taxon>
        <taxon>Betapolyomavirus</taxon>
    </lineage>
</organism>
<dbReference type="GO" id="GO:0034220">
    <property type="term" value="P:monoatomic ion transmembrane transport"/>
    <property type="evidence" value="ECO:0007669"/>
    <property type="project" value="UniProtKB-KW"/>
</dbReference>
<evidence type="ECO:0000256" key="9">
    <source>
        <dbReference type="ARBA" id="ARBA00022562"/>
    </source>
</evidence>
<evidence type="ECO:0000256" key="5">
    <source>
        <dbReference type="ARBA" id="ARBA00018275"/>
    </source>
</evidence>
<dbReference type="GO" id="GO:0020002">
    <property type="term" value="C:host cell plasma membrane"/>
    <property type="evidence" value="ECO:0007669"/>
    <property type="project" value="UniProtKB-SubCell"/>
</dbReference>
<protein>
    <recommendedName>
        <fullName evidence="5">Agnoprotein</fullName>
    </recommendedName>
</protein>
<evidence type="ECO:0000256" key="17">
    <source>
        <dbReference type="ARBA" id="ARBA00023136"/>
    </source>
</evidence>
<evidence type="ECO:0000256" key="10">
    <source>
        <dbReference type="ARBA" id="ARBA00022581"/>
    </source>
</evidence>
<dbReference type="GO" id="GO:0003677">
    <property type="term" value="F:DNA binding"/>
    <property type="evidence" value="ECO:0007669"/>
    <property type="project" value="InterPro"/>
</dbReference>
<proteinExistence type="predicted"/>